<dbReference type="InterPro" id="IPR001789">
    <property type="entry name" value="Sig_transdc_resp-reg_receiver"/>
</dbReference>
<name>A0A5K7ZPI0_9BACT</name>
<dbReference type="InterPro" id="IPR003661">
    <property type="entry name" value="HisK_dim/P_dom"/>
</dbReference>
<evidence type="ECO:0000256" key="3">
    <source>
        <dbReference type="ARBA" id="ARBA00022553"/>
    </source>
</evidence>
<dbReference type="SMART" id="SM00086">
    <property type="entry name" value="PAC"/>
    <property type="match status" value="3"/>
</dbReference>
<dbReference type="InterPro" id="IPR003594">
    <property type="entry name" value="HATPase_dom"/>
</dbReference>
<dbReference type="Proteomes" id="UP000425960">
    <property type="component" value="Chromosome"/>
</dbReference>
<keyword evidence="7" id="KW-1133">Transmembrane helix</keyword>
<dbReference type="PROSITE" id="PS50112">
    <property type="entry name" value="PAS"/>
    <property type="match status" value="2"/>
</dbReference>
<dbReference type="SUPFAM" id="SSF52172">
    <property type="entry name" value="CheY-like"/>
    <property type="match status" value="1"/>
</dbReference>
<dbReference type="InterPro" id="IPR036097">
    <property type="entry name" value="HisK_dim/P_sf"/>
</dbReference>
<dbReference type="PROSITE" id="PS50110">
    <property type="entry name" value="RESPONSE_REGULATORY"/>
    <property type="match status" value="1"/>
</dbReference>
<feature type="domain" description="PAS" evidence="10">
    <location>
        <begin position="225"/>
        <end position="298"/>
    </location>
</feature>
<keyword evidence="3 6" id="KW-0597">Phosphoprotein</keyword>
<dbReference type="AlphaFoldDB" id="A0A5K7ZPI0"/>
<dbReference type="Gene3D" id="3.30.450.20">
    <property type="entry name" value="PAS domain"/>
    <property type="match status" value="3"/>
</dbReference>
<feature type="domain" description="PAC" evidence="11">
    <location>
        <begin position="303"/>
        <end position="355"/>
    </location>
</feature>
<dbReference type="PANTHER" id="PTHR43065:SF42">
    <property type="entry name" value="TWO-COMPONENT SENSOR PPRA"/>
    <property type="match status" value="1"/>
</dbReference>
<dbReference type="Gene3D" id="3.30.450.40">
    <property type="match status" value="1"/>
</dbReference>
<keyword evidence="5" id="KW-0418">Kinase</keyword>
<protein>
    <recommendedName>
        <fullName evidence="2">histidine kinase</fullName>
        <ecNumber evidence="2">2.7.13.3</ecNumber>
    </recommendedName>
</protein>
<evidence type="ECO:0000256" key="5">
    <source>
        <dbReference type="ARBA" id="ARBA00022777"/>
    </source>
</evidence>
<dbReference type="Pfam" id="PF00512">
    <property type="entry name" value="HisKA"/>
    <property type="match status" value="1"/>
</dbReference>
<dbReference type="InterPro" id="IPR036890">
    <property type="entry name" value="HATPase_C_sf"/>
</dbReference>
<evidence type="ECO:0000256" key="4">
    <source>
        <dbReference type="ARBA" id="ARBA00022679"/>
    </source>
</evidence>
<dbReference type="RefSeq" id="WP_155323168.1">
    <property type="nucleotide sequence ID" value="NZ_AP021876.1"/>
</dbReference>
<dbReference type="Pfam" id="PF13185">
    <property type="entry name" value="GAF_2"/>
    <property type="match status" value="1"/>
</dbReference>
<evidence type="ECO:0000256" key="7">
    <source>
        <dbReference type="SAM" id="Phobius"/>
    </source>
</evidence>
<evidence type="ECO:0000313" key="12">
    <source>
        <dbReference type="EMBL" id="BBO82805.1"/>
    </source>
</evidence>
<dbReference type="PANTHER" id="PTHR43065">
    <property type="entry name" value="SENSOR HISTIDINE KINASE"/>
    <property type="match status" value="1"/>
</dbReference>
<dbReference type="Pfam" id="PF08448">
    <property type="entry name" value="PAS_4"/>
    <property type="match status" value="1"/>
</dbReference>
<dbReference type="InterPro" id="IPR005467">
    <property type="entry name" value="His_kinase_dom"/>
</dbReference>
<dbReference type="SMART" id="SM00448">
    <property type="entry name" value="REC"/>
    <property type="match status" value="1"/>
</dbReference>
<dbReference type="Pfam" id="PF02518">
    <property type="entry name" value="HATPase_c"/>
    <property type="match status" value="1"/>
</dbReference>
<dbReference type="CDD" id="cd00082">
    <property type="entry name" value="HisKA"/>
    <property type="match status" value="1"/>
</dbReference>
<evidence type="ECO:0000259" key="9">
    <source>
        <dbReference type="PROSITE" id="PS50110"/>
    </source>
</evidence>
<keyword evidence="7" id="KW-0812">Transmembrane</keyword>
<comment type="catalytic activity">
    <reaction evidence="1">
        <text>ATP + protein L-histidine = ADP + protein N-phospho-L-histidine.</text>
        <dbReference type="EC" id="2.7.13.3"/>
    </reaction>
</comment>
<dbReference type="EMBL" id="AP021876">
    <property type="protein sequence ID" value="BBO82805.1"/>
    <property type="molecule type" value="Genomic_DNA"/>
</dbReference>
<sequence>MQPRRKPSVTRNLVYGFGVLILLYAGHALYSFQCMQRLSDLARTIHAHPLVVSNAALRASVSIGLIHGDIKDMVLFDDPTSTDSVMRAIDRHETDVFKQLDIVIANILGKPGEQMASEAMDLFRTGIPLKEKVLERIRLGDRDAAIRIIRTEVADHVRRLEDKMATLNHYARDKASGFLEESERIDADLARWSLIFSLTWLVLASTIAFLTIKGSRQNEAALADEKEKLGVTLRSIGDGVIATDEHGAVALMNRVAEQLTGWTEAEALGQPVERVFTIINEYSRENCENPVGKVLASRSVVGLANHTVLVARDGSERAIADSGAPIQAHDGKVIGVVLVFRDQTEDRRYRNRIIESEKKYRLLSDNTVDVIWIMNFDLEFTYVNPAITSITGYTPEEWIGTRLPDHCDEENFNKMATIVANEMAKGEDSRGISFEAVMLKKNGDLLPVEIRGRVIYSEDGQPIRLQGVTRDITRRKAAEADREYQARLLQEMGRLAKIGAWEFDPATGQGSWTEEVARIHDLPPGERTSMERGLGFYEGESREIIQRAVKAAVENGMPYDLEIELVSAKGIRKWVRTIGRPKMEAGRVTHVRGSFQDITERKRFEQRIDHLNRVLRAIRDLNQLVVREKDSESLIRNGCHILVDNRGFASAMIILTDDNDRPRSWARAGLVKASDILNRILEGGKLPHCCEQVRSGVKIVSVTEKEDYCIGCPILEKGRGMHSLAAPLVSDDNYFGCLVVALSGDLPVDDEELNLLEEAAGDIAYALRVLQLDEDHKQSEHERVLLERQLVQAQKMESVGRLAGGVAHDYNNMLSVIIGYTELAMDKTGEDSPLMTDLKEILQAANRSSEITRQLLAFARQQTVAPQVLDLNHIMKSMLNMLRRLIGEDIDLAWNAGPDLWPVKIDPVQVDQILANLCVNARDAIVGVGKVTITTENVHFDEAYCARHTGFIPGAFVQLAVSDDGSGMSRETLDKIFEPFFTTKGLGKGTGLGLATVYGIVKQNNGFINVYSEPEVGTTVKIYLPRHADAHVPAADDPPAKIPTGRGETLLLVEDDPEILKLGCKMLEMSGYSVFPAATPGDALALVTTHAGHIDLLITDVVMPEMNGRDLAGKVNDRCPDVRVLFMSGYPANVIAHQGILEEGFNFIQKPFSRRELAGKVRMILDH</sequence>
<dbReference type="Gene3D" id="3.40.50.2300">
    <property type="match status" value="1"/>
</dbReference>
<dbReference type="PROSITE" id="PS50113">
    <property type="entry name" value="PAC"/>
    <property type="match status" value="3"/>
</dbReference>
<dbReference type="SUPFAM" id="SSF55781">
    <property type="entry name" value="GAF domain-like"/>
    <property type="match status" value="1"/>
</dbReference>
<evidence type="ECO:0000259" key="8">
    <source>
        <dbReference type="PROSITE" id="PS50109"/>
    </source>
</evidence>
<evidence type="ECO:0000256" key="2">
    <source>
        <dbReference type="ARBA" id="ARBA00012438"/>
    </source>
</evidence>
<dbReference type="SUPFAM" id="SSF47384">
    <property type="entry name" value="Homodimeric domain of signal transducing histidine kinase"/>
    <property type="match status" value="1"/>
</dbReference>
<dbReference type="Gene3D" id="3.30.565.10">
    <property type="entry name" value="Histidine kinase-like ATPase, C-terminal domain"/>
    <property type="match status" value="1"/>
</dbReference>
<dbReference type="SMART" id="SM00387">
    <property type="entry name" value="HATPase_c"/>
    <property type="match status" value="1"/>
</dbReference>
<feature type="domain" description="PAS" evidence="10">
    <location>
        <begin position="356"/>
        <end position="426"/>
    </location>
</feature>
<feature type="modified residue" description="4-aspartylphosphate" evidence="6">
    <location>
        <position position="1100"/>
    </location>
</feature>
<accession>A0A5K7ZPI0</accession>
<proteinExistence type="predicted"/>
<keyword evidence="4" id="KW-0808">Transferase</keyword>
<evidence type="ECO:0000259" key="11">
    <source>
        <dbReference type="PROSITE" id="PS50113"/>
    </source>
</evidence>
<feature type="domain" description="PAC" evidence="11">
    <location>
        <begin position="432"/>
        <end position="484"/>
    </location>
</feature>
<dbReference type="InterPro" id="IPR035965">
    <property type="entry name" value="PAS-like_dom_sf"/>
</dbReference>
<evidence type="ECO:0000313" key="13">
    <source>
        <dbReference type="Proteomes" id="UP000425960"/>
    </source>
</evidence>
<dbReference type="SUPFAM" id="SSF55874">
    <property type="entry name" value="ATPase domain of HSP90 chaperone/DNA topoisomerase II/histidine kinase"/>
    <property type="match status" value="1"/>
</dbReference>
<dbReference type="SMART" id="SM00388">
    <property type="entry name" value="HisKA"/>
    <property type="match status" value="1"/>
</dbReference>
<dbReference type="Pfam" id="PF13426">
    <property type="entry name" value="PAS_9"/>
    <property type="match status" value="2"/>
</dbReference>
<evidence type="ECO:0000256" key="6">
    <source>
        <dbReference type="PROSITE-ProRule" id="PRU00169"/>
    </source>
</evidence>
<keyword evidence="7" id="KW-0472">Membrane</keyword>
<dbReference type="InterPro" id="IPR004358">
    <property type="entry name" value="Sig_transdc_His_kin-like_C"/>
</dbReference>
<dbReference type="InterPro" id="IPR013656">
    <property type="entry name" value="PAS_4"/>
</dbReference>
<dbReference type="Pfam" id="PF00072">
    <property type="entry name" value="Response_reg"/>
    <property type="match status" value="1"/>
</dbReference>
<dbReference type="InterPro" id="IPR000700">
    <property type="entry name" value="PAS-assoc_C"/>
</dbReference>
<dbReference type="SMART" id="SM00091">
    <property type="entry name" value="PAS"/>
    <property type="match status" value="2"/>
</dbReference>
<feature type="domain" description="Response regulatory" evidence="9">
    <location>
        <begin position="1049"/>
        <end position="1165"/>
    </location>
</feature>
<dbReference type="InterPro" id="IPR003018">
    <property type="entry name" value="GAF"/>
</dbReference>
<dbReference type="NCBIfam" id="TIGR00229">
    <property type="entry name" value="sensory_box"/>
    <property type="match status" value="2"/>
</dbReference>
<dbReference type="InterPro" id="IPR029016">
    <property type="entry name" value="GAF-like_dom_sf"/>
</dbReference>
<organism evidence="12 13">
    <name type="scientific">Desulfosarcina ovata subsp. sediminis</name>
    <dbReference type="NCBI Taxonomy" id="885957"/>
    <lineage>
        <taxon>Bacteria</taxon>
        <taxon>Pseudomonadati</taxon>
        <taxon>Thermodesulfobacteriota</taxon>
        <taxon>Desulfobacteria</taxon>
        <taxon>Desulfobacterales</taxon>
        <taxon>Desulfosarcinaceae</taxon>
        <taxon>Desulfosarcina</taxon>
    </lineage>
</organism>
<dbReference type="GO" id="GO:0000155">
    <property type="term" value="F:phosphorelay sensor kinase activity"/>
    <property type="evidence" value="ECO:0007669"/>
    <property type="project" value="InterPro"/>
</dbReference>
<dbReference type="InterPro" id="IPR024478">
    <property type="entry name" value="HlyB_4HB_MCP"/>
</dbReference>
<dbReference type="EC" id="2.7.13.3" evidence="2"/>
<dbReference type="KEGG" id="dov:DSCO28_33710"/>
<dbReference type="PRINTS" id="PR00344">
    <property type="entry name" value="BCTRLSENSOR"/>
</dbReference>
<dbReference type="InterPro" id="IPR000014">
    <property type="entry name" value="PAS"/>
</dbReference>
<dbReference type="Pfam" id="PF12729">
    <property type="entry name" value="4HB_MCP_1"/>
    <property type="match status" value="1"/>
</dbReference>
<feature type="domain" description="PAC" evidence="11">
    <location>
        <begin position="559"/>
        <end position="610"/>
    </location>
</feature>
<feature type="domain" description="Histidine kinase" evidence="8">
    <location>
        <begin position="805"/>
        <end position="1028"/>
    </location>
</feature>
<gene>
    <name evidence="12" type="ORF">DSCO28_33710</name>
</gene>
<dbReference type="InterPro" id="IPR011006">
    <property type="entry name" value="CheY-like_superfamily"/>
</dbReference>
<feature type="transmembrane region" description="Helical" evidence="7">
    <location>
        <begin position="12"/>
        <end position="32"/>
    </location>
</feature>
<evidence type="ECO:0000259" key="10">
    <source>
        <dbReference type="PROSITE" id="PS50112"/>
    </source>
</evidence>
<reference evidence="12 13" key="1">
    <citation type="submission" date="2019-11" db="EMBL/GenBank/DDBJ databases">
        <title>Comparative genomics of hydrocarbon-degrading Desulfosarcina strains.</title>
        <authorList>
            <person name="Watanabe M."/>
            <person name="Kojima H."/>
            <person name="Fukui M."/>
        </authorList>
    </citation>
    <scope>NUCLEOTIDE SEQUENCE [LARGE SCALE GENOMIC DNA]</scope>
    <source>
        <strain evidence="12 13">28bB2T</strain>
    </source>
</reference>
<dbReference type="InterPro" id="IPR001610">
    <property type="entry name" value="PAC"/>
</dbReference>
<dbReference type="PROSITE" id="PS50109">
    <property type="entry name" value="HIS_KIN"/>
    <property type="match status" value="1"/>
</dbReference>
<evidence type="ECO:0000256" key="1">
    <source>
        <dbReference type="ARBA" id="ARBA00000085"/>
    </source>
</evidence>
<dbReference type="SUPFAM" id="SSF55785">
    <property type="entry name" value="PYP-like sensor domain (PAS domain)"/>
    <property type="match status" value="3"/>
</dbReference>
<dbReference type="Gene3D" id="1.10.287.130">
    <property type="match status" value="1"/>
</dbReference>
<dbReference type="CDD" id="cd00130">
    <property type="entry name" value="PAS"/>
    <property type="match status" value="2"/>
</dbReference>